<sequence>MSKNDHPSIPDLPPPPIPGLKLDTQAPLKKKNGKKLASSRKSLFLQGSPLYGEVSNKMNLLFGAAKSSTDKKIVSPNAPISPINSQRSSINSEKSGKLCHSTSFKVPAKGENSFDNQNHSKCPSLNKSNHQLDNETASYNIPNSIQETADTNGIDKELNVKSENIFNEYDDEYEGETGMFDTFSFDRMIANRHKPLGGNKLRIVSDPTESIKIKQEVDEMSKSLPLGKKPTSNETQHREAPEVKPLSIPPMINNKAKLKTNITKPHVLTVSQTPLKISTKSPSPGSTPSVTKSSISSLSRSNSVHSRKSVQSNTKSHRRSSSKGSIIDINTPKSLFKFFGGKKHDSNRNSYSSFSQSDSAQSIHSGISPTMNYHDQKDYSGSVSSNDTLLNTSNKLSTSLTAQNIDPLDFSPRSGSIKSSRSSKSAKSMTLQKSVTSSSNSSTFLQHKPTKSNDSNNSNRSSIYTIKYSQSAGATPTAPSIPPSTMFSKSSSSSISTAATATTNPSISSTANSGRSVRTLVKLGSKSIKYSRNGLHKSSLDDWDGHSGSFEKIGPVGKKPSPYGQTISVVTKSNLHATDTTEKKPTISNTLKSDSITPNLEKASAASISASINDDAHSLQKTNERIPSVVPKKVSTYNEKPHRIRSTIPNVIASNENFDFLLKQNPLLPPGVSVEAVNKPLPKTFTQSTVSSNVNPKLLPIAGKSNVKILVTLNFVDFKYIDITNFLTLSKFISHISTLFRIKDPQFYVTDIGMSKDKLGKKLDKKGLQATWDNLINATRSMLLVFYISSEESSLNSSPSKHAAAAHTINQDKTEEHSIYTTSSYTNSIYSDSSFDRNLSTPQHLISVRKDSSIDYWNFNDTVERKPSLNRAASITHSSLNSDSADAIVTPPLTHKTSKTSLGSGMQKDSNSKIKGSFKIILPSKPHVDFDNKRSTPFIAQRQPPPLPINNTGSGSSSVGSSPSELPQQNRRNKKIPPISNSIRSLQRSNTQGSMFSSLSGSSGISVDPFTESTKISFQNFDSDDDESDSTNGSDEDLLFAKKPKLIEKFDVLDNNMVKLNDKDSHESDGSDDLFARKPRNLAARKLPPPSDGNSKLNDIIESPQTPTSSSPEALKKSFFNLSKSNNDNENDASPSSFKSTTSSLTSSLDIRPPPEVLYNNLEVFFPKADLDSLIINDEPDDSGIGRMKSIRIIANEAKLRGQRQTSQITDPRPFRNSTIGNKLNKNSLLRRGSTKMWGQKVVEVKLDSRNKSVIPRRNKNGEFDEFAWIKGEMIGIGKFGRVYVALNLTTGELIAVKQIGINRKFIDKKETDGILDTFKAEVDSLKDLDHINIVQYLGYEIKDTVYSIFLEYVAGGSIGHLLRKYGRFDEEVVRYLTEQALEGLNYIHCKGILHRDLKADNLLLEPDGILKISDFGISKRAKNIYTSQSKMNFQGTIFWMAPEIINDTNGVGYNAKVDIWALGCVVIEMFTGERPWSKYEGESVLYKIGKEKRFPPIRKEIRQGMSTESKNFLRKCFEIDPDKRPTAESLLQDNFCNYSESFEFTKTSLGKRISEVEEQEKDTLNKRMHSLARKM</sequence>
<dbReference type="OrthoDB" id="266718at2759"/>
<evidence type="ECO:0000313" key="11">
    <source>
        <dbReference type="Proteomes" id="UP000307173"/>
    </source>
</evidence>
<feature type="region of interest" description="Disordered" evidence="8">
    <location>
        <begin position="67"/>
        <end position="96"/>
    </location>
</feature>
<comment type="similarity">
    <text evidence="1">Belongs to the protein kinase superfamily. STE Ser/Thr protein kinase family. MAP kinase kinase kinase subfamily.</text>
</comment>
<feature type="compositionally biased region" description="Low complexity" evidence="8">
    <location>
        <begin position="276"/>
        <end position="304"/>
    </location>
</feature>
<dbReference type="Proteomes" id="UP000307173">
    <property type="component" value="Unassembled WGS sequence"/>
</dbReference>
<feature type="compositionally biased region" description="Low complexity" evidence="8">
    <location>
        <begin position="471"/>
        <end position="491"/>
    </location>
</feature>
<dbReference type="SMART" id="SM00220">
    <property type="entry name" value="S_TKc"/>
    <property type="match status" value="1"/>
</dbReference>
<dbReference type="PROSITE" id="PS50011">
    <property type="entry name" value="PROTEIN_KINASE_DOM"/>
    <property type="match status" value="1"/>
</dbReference>
<feature type="compositionally biased region" description="Low complexity" evidence="8">
    <location>
        <begin position="953"/>
        <end position="964"/>
    </location>
</feature>
<dbReference type="STRING" id="52247.A0A4T0WZU5"/>
<feature type="region of interest" description="Disordered" evidence="8">
    <location>
        <begin position="405"/>
        <end position="491"/>
    </location>
</feature>
<gene>
    <name evidence="10" type="ORF">CANINC_003495</name>
</gene>
<dbReference type="Pfam" id="PF00069">
    <property type="entry name" value="Pkinase"/>
    <property type="match status" value="1"/>
</dbReference>
<feature type="domain" description="Protein kinase" evidence="9">
    <location>
        <begin position="1269"/>
        <end position="1537"/>
    </location>
</feature>
<keyword evidence="6 7" id="KW-0067">ATP-binding</keyword>
<feature type="region of interest" description="Disordered" evidence="8">
    <location>
        <begin position="894"/>
        <end position="915"/>
    </location>
</feature>
<feature type="region of interest" description="Disordered" evidence="8">
    <location>
        <begin position="1"/>
        <end position="41"/>
    </location>
</feature>
<feature type="region of interest" description="Disordered" evidence="8">
    <location>
        <begin position="937"/>
        <end position="981"/>
    </location>
</feature>
<dbReference type="PROSITE" id="PS00108">
    <property type="entry name" value="PROTEIN_KINASE_ST"/>
    <property type="match status" value="1"/>
</dbReference>
<dbReference type="EMBL" id="SELW01000553">
    <property type="protein sequence ID" value="TID21215.1"/>
    <property type="molecule type" value="Genomic_DNA"/>
</dbReference>
<dbReference type="Gene3D" id="1.10.510.10">
    <property type="entry name" value="Transferase(Phosphotransferase) domain 1"/>
    <property type="match status" value="1"/>
</dbReference>
<dbReference type="FunFam" id="1.10.510.10:FF:000182">
    <property type="entry name" value="MAP kinase kinase kinase mkh1"/>
    <property type="match status" value="1"/>
</dbReference>
<evidence type="ECO:0000256" key="1">
    <source>
        <dbReference type="ARBA" id="ARBA00006529"/>
    </source>
</evidence>
<dbReference type="InterPro" id="IPR011009">
    <property type="entry name" value="Kinase-like_dom_sf"/>
</dbReference>
<evidence type="ECO:0000256" key="6">
    <source>
        <dbReference type="ARBA" id="ARBA00022840"/>
    </source>
</evidence>
<dbReference type="SUPFAM" id="SSF56112">
    <property type="entry name" value="Protein kinase-like (PK-like)"/>
    <property type="match status" value="1"/>
</dbReference>
<feature type="compositionally biased region" description="Polar residues" evidence="8">
    <location>
        <begin position="82"/>
        <end position="93"/>
    </location>
</feature>
<protein>
    <recommendedName>
        <fullName evidence="9">Protein kinase domain-containing protein</fullName>
    </recommendedName>
</protein>
<reference evidence="10 11" key="1">
    <citation type="journal article" date="2019" name="Front. Genet.">
        <title>Whole-Genome Sequencing of the Opportunistic Yeast Pathogen Candida inconspicua Uncovers Its Hybrid Origin.</title>
        <authorList>
            <person name="Mixao V."/>
            <person name="Hansen A.P."/>
            <person name="Saus E."/>
            <person name="Boekhout T."/>
            <person name="Lass-Florl C."/>
            <person name="Gabaldon T."/>
        </authorList>
    </citation>
    <scope>NUCLEOTIDE SEQUENCE [LARGE SCALE GENOMIC DNA]</scope>
    <source>
        <strain evidence="10 11">CBS 180</strain>
    </source>
</reference>
<dbReference type="GO" id="GO:0030447">
    <property type="term" value="P:filamentous growth"/>
    <property type="evidence" value="ECO:0007669"/>
    <property type="project" value="UniProtKB-ARBA"/>
</dbReference>
<dbReference type="GO" id="GO:0004674">
    <property type="term" value="F:protein serine/threonine kinase activity"/>
    <property type="evidence" value="ECO:0007669"/>
    <property type="project" value="UniProtKB-KW"/>
</dbReference>
<keyword evidence="11" id="KW-1185">Reference proteome</keyword>
<keyword evidence="4 7" id="KW-0547">Nucleotide-binding</keyword>
<feature type="compositionally biased region" description="Low complexity" evidence="8">
    <location>
        <begin position="1103"/>
        <end position="1112"/>
    </location>
</feature>
<dbReference type="GO" id="GO:0005524">
    <property type="term" value="F:ATP binding"/>
    <property type="evidence" value="ECO:0007669"/>
    <property type="project" value="UniProtKB-UniRule"/>
</dbReference>
<accession>A0A4T0WZU5</accession>
<feature type="compositionally biased region" description="Low complexity" evidence="8">
    <location>
        <begin position="1134"/>
        <end position="1148"/>
    </location>
</feature>
<keyword evidence="5" id="KW-0418">Kinase</keyword>
<dbReference type="PANTHER" id="PTHR11584">
    <property type="entry name" value="SERINE/THREONINE PROTEIN KINASE"/>
    <property type="match status" value="1"/>
</dbReference>
<dbReference type="InterPro" id="IPR008271">
    <property type="entry name" value="Ser/Thr_kinase_AS"/>
</dbReference>
<feature type="region of interest" description="Disordered" evidence="8">
    <location>
        <begin position="273"/>
        <end position="327"/>
    </location>
</feature>
<proteinExistence type="inferred from homology"/>
<evidence type="ECO:0000256" key="8">
    <source>
        <dbReference type="SAM" id="MobiDB-lite"/>
    </source>
</evidence>
<feature type="region of interest" description="Disordered" evidence="8">
    <location>
        <begin position="217"/>
        <end position="250"/>
    </location>
</feature>
<evidence type="ECO:0000313" key="10">
    <source>
        <dbReference type="EMBL" id="TID21215.1"/>
    </source>
</evidence>
<feature type="region of interest" description="Disordered" evidence="8">
    <location>
        <begin position="340"/>
        <end position="386"/>
    </location>
</feature>
<feature type="binding site" evidence="7">
    <location>
        <position position="1298"/>
    </location>
    <ligand>
        <name>ATP</name>
        <dbReference type="ChEBI" id="CHEBI:30616"/>
    </ligand>
</feature>
<dbReference type="InterPro" id="IPR017441">
    <property type="entry name" value="Protein_kinase_ATP_BS"/>
</dbReference>
<evidence type="ECO:0000256" key="2">
    <source>
        <dbReference type="ARBA" id="ARBA00022527"/>
    </source>
</evidence>
<evidence type="ECO:0000256" key="3">
    <source>
        <dbReference type="ARBA" id="ARBA00022679"/>
    </source>
</evidence>
<comment type="caution">
    <text evidence="10">The sequence shown here is derived from an EMBL/GenBank/DDBJ whole genome shotgun (WGS) entry which is preliminary data.</text>
</comment>
<evidence type="ECO:0000259" key="9">
    <source>
        <dbReference type="PROSITE" id="PS50011"/>
    </source>
</evidence>
<name>A0A4T0WZU5_9ASCO</name>
<evidence type="ECO:0000256" key="5">
    <source>
        <dbReference type="ARBA" id="ARBA00022777"/>
    </source>
</evidence>
<feature type="compositionally biased region" description="Polar residues" evidence="8">
    <location>
        <begin position="899"/>
        <end position="909"/>
    </location>
</feature>
<feature type="compositionally biased region" description="Low complexity" evidence="8">
    <location>
        <begin position="452"/>
        <end position="462"/>
    </location>
</feature>
<feature type="compositionally biased region" description="Low complexity" evidence="8">
    <location>
        <begin position="411"/>
        <end position="443"/>
    </location>
</feature>
<dbReference type="InterPro" id="IPR000719">
    <property type="entry name" value="Prot_kinase_dom"/>
</dbReference>
<feature type="compositionally biased region" description="Basic residues" evidence="8">
    <location>
        <begin position="28"/>
        <end position="38"/>
    </location>
</feature>
<keyword evidence="3" id="KW-0808">Transferase</keyword>
<dbReference type="PROSITE" id="PS00107">
    <property type="entry name" value="PROTEIN_KINASE_ATP"/>
    <property type="match status" value="1"/>
</dbReference>
<evidence type="ECO:0000256" key="7">
    <source>
        <dbReference type="PROSITE-ProRule" id="PRU10141"/>
    </source>
</evidence>
<organism evidence="10 11">
    <name type="scientific">Pichia inconspicua</name>
    <dbReference type="NCBI Taxonomy" id="52247"/>
    <lineage>
        <taxon>Eukaryota</taxon>
        <taxon>Fungi</taxon>
        <taxon>Dikarya</taxon>
        <taxon>Ascomycota</taxon>
        <taxon>Saccharomycotina</taxon>
        <taxon>Pichiomycetes</taxon>
        <taxon>Pichiales</taxon>
        <taxon>Pichiaceae</taxon>
        <taxon>Pichia</taxon>
    </lineage>
</organism>
<keyword evidence="2" id="KW-0723">Serine/threonine-protein kinase</keyword>
<evidence type="ECO:0000256" key="4">
    <source>
        <dbReference type="ARBA" id="ARBA00022741"/>
    </source>
</evidence>
<dbReference type="PANTHER" id="PTHR11584:SF369">
    <property type="entry name" value="MITOGEN-ACTIVATED PROTEIN KINASE KINASE KINASE 19-RELATED"/>
    <property type="match status" value="1"/>
</dbReference>
<feature type="compositionally biased region" description="Low complexity" evidence="8">
    <location>
        <begin position="348"/>
        <end position="365"/>
    </location>
</feature>
<feature type="region of interest" description="Disordered" evidence="8">
    <location>
        <begin position="1061"/>
        <end position="1152"/>
    </location>
</feature>